<dbReference type="Pfam" id="PF01374">
    <property type="entry name" value="Glyco_hydro_46"/>
    <property type="match status" value="1"/>
</dbReference>
<dbReference type="Gene3D" id="2.80.10.50">
    <property type="match status" value="1"/>
</dbReference>
<dbReference type="InterPro" id="IPR023099">
    <property type="entry name" value="Glyco_hydro_46_N"/>
</dbReference>
<dbReference type="Pfam" id="PF00652">
    <property type="entry name" value="Ricin_B_lectin"/>
    <property type="match status" value="1"/>
</dbReference>
<evidence type="ECO:0000259" key="2">
    <source>
        <dbReference type="SMART" id="SM00458"/>
    </source>
</evidence>
<dbReference type="SUPFAM" id="SSF53955">
    <property type="entry name" value="Lysozyme-like"/>
    <property type="match status" value="1"/>
</dbReference>
<comment type="caution">
    <text evidence="3">The sequence shown here is derived from an EMBL/GenBank/DDBJ whole genome shotgun (WGS) entry which is preliminary data.</text>
</comment>
<protein>
    <submittedName>
        <fullName evidence="3">Chitosanase</fullName>
    </submittedName>
</protein>
<dbReference type="GO" id="GO:0005576">
    <property type="term" value="C:extracellular region"/>
    <property type="evidence" value="ECO:0007669"/>
    <property type="project" value="InterPro"/>
</dbReference>
<evidence type="ECO:0000313" key="4">
    <source>
        <dbReference type="Proteomes" id="UP000319927"/>
    </source>
</evidence>
<dbReference type="CDD" id="cd23451">
    <property type="entry name" value="beta-trefoil_Ricin_laminarinase"/>
    <property type="match status" value="1"/>
</dbReference>
<dbReference type="Gene3D" id="3.30.386.10">
    <property type="entry name" value="Chitosanase, subunit A, domain 2"/>
    <property type="match status" value="1"/>
</dbReference>
<keyword evidence="4" id="KW-1185">Reference proteome</keyword>
<sequence>MLRKRTVAHLSAALLVSTATVGYGLSSASAASAGPITGLGGKCVDVAGANPANGTPVQLWDCNGTAAQAWTVGNADGSVRALGKCLDVTAASTADGAKVQLYDCNGTGAQKWAASNGALVNTGSGKCLDTTDWSTANGTRLQIWSCSGNANQRWVLPGGGATPSPSAPAGAPLDDPAKKDVAMQLVSAAENSSLDWRAQFSYIEDIGDGRGYTAGIIGFCSGTGDMLALVEAYTRTKPGNVLAGYLPALRAVNGTDSHAGLDPYFPRDWRTAAADPVFRAAQEAERDRVYFNPSVRDGKADGVRALGQFAYYDAAVMHGYEGMRGIRSRALTRAKPPAQGGDERTWLNAFLDERVAEMRKEPAHSDTSRVDTAQRVFLHNGNFNLNTPLVFAVYGDQYRIG</sequence>
<evidence type="ECO:0000313" key="3">
    <source>
        <dbReference type="EMBL" id="TWG27123.1"/>
    </source>
</evidence>
<dbReference type="Proteomes" id="UP000319927">
    <property type="component" value="Unassembled WGS sequence"/>
</dbReference>
<dbReference type="AlphaFoldDB" id="A0A561WTC1"/>
<dbReference type="SMART" id="SM00458">
    <property type="entry name" value="RICIN"/>
    <property type="match status" value="1"/>
</dbReference>
<evidence type="ECO:0000256" key="1">
    <source>
        <dbReference type="SAM" id="SignalP"/>
    </source>
</evidence>
<dbReference type="Gene3D" id="1.20.141.10">
    <property type="entry name" value="Chitosanase, subunit A, domain 1"/>
    <property type="match status" value="1"/>
</dbReference>
<name>A0A561WTC1_9ACTN</name>
<feature type="chain" id="PRO_5039583534" evidence="1">
    <location>
        <begin position="34"/>
        <end position="401"/>
    </location>
</feature>
<feature type="domain" description="Ricin B lectin" evidence="2">
    <location>
        <begin position="33"/>
        <end position="157"/>
    </location>
</feature>
<organism evidence="3 4">
    <name type="scientific">Micromonospora palomenae</name>
    <dbReference type="NCBI Taxonomy" id="1461247"/>
    <lineage>
        <taxon>Bacteria</taxon>
        <taxon>Bacillati</taxon>
        <taxon>Actinomycetota</taxon>
        <taxon>Actinomycetes</taxon>
        <taxon>Micromonosporales</taxon>
        <taxon>Micromonosporaceae</taxon>
        <taxon>Micromonospora</taxon>
    </lineage>
</organism>
<accession>A0A561WTC1</accession>
<reference evidence="3 4" key="1">
    <citation type="submission" date="2019-06" db="EMBL/GenBank/DDBJ databases">
        <title>Sequencing the genomes of 1000 actinobacteria strains.</title>
        <authorList>
            <person name="Klenk H.-P."/>
        </authorList>
    </citation>
    <scope>NUCLEOTIDE SEQUENCE [LARGE SCALE GENOMIC DNA]</scope>
    <source>
        <strain evidence="3 4">DSM 102131</strain>
    </source>
</reference>
<dbReference type="GO" id="GO:0005975">
    <property type="term" value="P:carbohydrate metabolic process"/>
    <property type="evidence" value="ECO:0007669"/>
    <property type="project" value="InterPro"/>
</dbReference>
<dbReference type="InterPro" id="IPR000400">
    <property type="entry name" value="Glyco_hydro_46"/>
</dbReference>
<dbReference type="EMBL" id="VIXA01000001">
    <property type="protein sequence ID" value="TWG27123.1"/>
    <property type="molecule type" value="Genomic_DNA"/>
</dbReference>
<dbReference type="SUPFAM" id="SSF50370">
    <property type="entry name" value="Ricin B-like lectins"/>
    <property type="match status" value="1"/>
</dbReference>
<dbReference type="PROSITE" id="PS50231">
    <property type="entry name" value="RICIN_B_LECTIN"/>
    <property type="match status" value="1"/>
</dbReference>
<dbReference type="InterPro" id="IPR023346">
    <property type="entry name" value="Lysozyme-like_dom_sf"/>
</dbReference>
<dbReference type="CDD" id="cd00978">
    <property type="entry name" value="chitosanase_GH46"/>
    <property type="match status" value="1"/>
</dbReference>
<dbReference type="InterPro" id="IPR035992">
    <property type="entry name" value="Ricin_B-like_lectins"/>
</dbReference>
<dbReference type="InterPro" id="IPR000772">
    <property type="entry name" value="Ricin_B_lectin"/>
</dbReference>
<feature type="signal peptide" evidence="1">
    <location>
        <begin position="1"/>
        <end position="33"/>
    </location>
</feature>
<dbReference type="GO" id="GO:0016977">
    <property type="term" value="F:chitosanase activity"/>
    <property type="evidence" value="ECO:0007669"/>
    <property type="project" value="InterPro"/>
</dbReference>
<dbReference type="RefSeq" id="WP_170285267.1">
    <property type="nucleotide sequence ID" value="NZ_VIXA01000001.1"/>
</dbReference>
<gene>
    <name evidence="3" type="ORF">FHX75_11258</name>
</gene>
<keyword evidence="1" id="KW-0732">Signal</keyword>
<proteinExistence type="predicted"/>